<comment type="subcellular location">
    <subcellularLocation>
        <location evidence="3">Cytoplasm</location>
    </subcellularLocation>
    <text evidence="3">The tmRNA-SmpB complex associates with stalled 70S ribosomes.</text>
</comment>
<evidence type="ECO:0000256" key="1">
    <source>
        <dbReference type="ARBA" id="ARBA00022490"/>
    </source>
</evidence>
<dbReference type="HAMAP" id="MF_00023">
    <property type="entry name" value="SmpB"/>
    <property type="match status" value="1"/>
</dbReference>
<dbReference type="PANTHER" id="PTHR30308:SF2">
    <property type="entry name" value="SSRA-BINDING PROTEIN"/>
    <property type="match status" value="1"/>
</dbReference>
<feature type="region of interest" description="Disordered" evidence="4">
    <location>
        <begin position="138"/>
        <end position="161"/>
    </location>
</feature>
<dbReference type="InterPro" id="IPR023620">
    <property type="entry name" value="SmpB"/>
</dbReference>
<dbReference type="NCBIfam" id="TIGR00086">
    <property type="entry name" value="smpB"/>
    <property type="match status" value="1"/>
</dbReference>
<gene>
    <name evidence="3" type="primary">smpB</name>
    <name evidence="5" type="ORF">J2X05_003407</name>
</gene>
<evidence type="ECO:0000313" key="5">
    <source>
        <dbReference type="EMBL" id="MDR7091372.1"/>
    </source>
</evidence>
<dbReference type="Gene3D" id="2.40.280.10">
    <property type="match status" value="1"/>
</dbReference>
<comment type="similarity">
    <text evidence="3">Belongs to the SmpB family.</text>
</comment>
<evidence type="ECO:0000313" key="6">
    <source>
        <dbReference type="Proteomes" id="UP001253595"/>
    </source>
</evidence>
<dbReference type="SUPFAM" id="SSF74982">
    <property type="entry name" value="Small protein B (SmpB)"/>
    <property type="match status" value="1"/>
</dbReference>
<evidence type="ECO:0000256" key="2">
    <source>
        <dbReference type="ARBA" id="ARBA00022884"/>
    </source>
</evidence>
<dbReference type="Proteomes" id="UP001253595">
    <property type="component" value="Unassembled WGS sequence"/>
</dbReference>
<dbReference type="CDD" id="cd09294">
    <property type="entry name" value="SmpB"/>
    <property type="match status" value="1"/>
</dbReference>
<protein>
    <recommendedName>
        <fullName evidence="3">SsrA-binding protein</fullName>
    </recommendedName>
    <alternativeName>
        <fullName evidence="3">Small protein B</fullName>
    </alternativeName>
</protein>
<keyword evidence="1 3" id="KW-0963">Cytoplasm</keyword>
<dbReference type="PROSITE" id="PS01317">
    <property type="entry name" value="SSRP"/>
    <property type="match status" value="1"/>
</dbReference>
<comment type="caution">
    <text evidence="5">The sequence shown here is derived from an EMBL/GenBank/DDBJ whole genome shotgun (WGS) entry which is preliminary data.</text>
</comment>
<reference evidence="5 6" key="1">
    <citation type="submission" date="2023-07" db="EMBL/GenBank/DDBJ databases">
        <title>Sorghum-associated microbial communities from plants grown in Nebraska, USA.</title>
        <authorList>
            <person name="Schachtman D."/>
        </authorList>
    </citation>
    <scope>NUCLEOTIDE SEQUENCE [LARGE SCALE GENOMIC DNA]</scope>
    <source>
        <strain evidence="5 6">BE190</strain>
    </source>
</reference>
<dbReference type="Pfam" id="PF01668">
    <property type="entry name" value="SmpB"/>
    <property type="match status" value="1"/>
</dbReference>
<dbReference type="RefSeq" id="WP_310074616.1">
    <property type="nucleotide sequence ID" value="NZ_JAVDVX010000006.1"/>
</dbReference>
<organism evidence="5 6">
    <name type="scientific">Cellvibrio fibrivorans</name>
    <dbReference type="NCBI Taxonomy" id="126350"/>
    <lineage>
        <taxon>Bacteria</taxon>
        <taxon>Pseudomonadati</taxon>
        <taxon>Pseudomonadota</taxon>
        <taxon>Gammaproteobacteria</taxon>
        <taxon>Cellvibrionales</taxon>
        <taxon>Cellvibrionaceae</taxon>
        <taxon>Cellvibrio</taxon>
    </lineage>
</organism>
<keyword evidence="2 3" id="KW-0694">RNA-binding</keyword>
<name>A0ABU1V1W9_9GAMM</name>
<dbReference type="NCBIfam" id="NF003843">
    <property type="entry name" value="PRK05422.1"/>
    <property type="match status" value="1"/>
</dbReference>
<comment type="function">
    <text evidence="3">Required for rescue of stalled ribosomes mediated by trans-translation. Binds to transfer-messenger RNA (tmRNA), required for stable association of tmRNA with ribosomes. tmRNA and SmpB together mimic tRNA shape, replacing the anticodon stem-loop with SmpB. tmRNA is encoded by the ssrA gene; the 2 termini fold to resemble tRNA(Ala) and it encodes a 'tag peptide', a short internal open reading frame. During trans-translation Ala-aminoacylated tmRNA acts like a tRNA, entering the A-site of stalled ribosomes, displacing the stalled mRNA. The ribosome then switches to translate the ORF on the tmRNA; the nascent peptide is terminated with the 'tag peptide' encoded by the tmRNA and targeted for degradation. The ribosome is freed to recommence translation, which seems to be the essential function of trans-translation.</text>
</comment>
<keyword evidence="6" id="KW-1185">Reference proteome</keyword>
<proteinExistence type="inferred from homology"/>
<evidence type="ECO:0000256" key="4">
    <source>
        <dbReference type="SAM" id="MobiDB-lite"/>
    </source>
</evidence>
<dbReference type="PANTHER" id="PTHR30308">
    <property type="entry name" value="TMRNA-BINDING COMPONENT OF TRANS-TRANSLATION TAGGING COMPLEX"/>
    <property type="match status" value="1"/>
</dbReference>
<accession>A0ABU1V1W9</accession>
<dbReference type="InterPro" id="IPR000037">
    <property type="entry name" value="SsrA-bd_prot"/>
</dbReference>
<evidence type="ECO:0000256" key="3">
    <source>
        <dbReference type="HAMAP-Rule" id="MF_00023"/>
    </source>
</evidence>
<sequence>MAKKAQKNQGSTIALNKKAKFDYELHDRFEAGIALTGWEVKSLRAGKGNITDCYVVFKNNEAWLQAAQIQPLLSASTHFVTDPFRNRKLLLNRREISRLQEAVEQKGYTVVPTALYWKEHLIKLEIAIAKGKQLHDKRETEKERDWARDKQRLFQTATKRD</sequence>
<dbReference type="InterPro" id="IPR020081">
    <property type="entry name" value="SsrA-bd_prot_CS"/>
</dbReference>
<dbReference type="EMBL" id="JAVDVX010000006">
    <property type="protein sequence ID" value="MDR7091372.1"/>
    <property type="molecule type" value="Genomic_DNA"/>
</dbReference>